<dbReference type="Proteomes" id="UP000092741">
    <property type="component" value="Chromosome 2"/>
</dbReference>
<keyword evidence="4" id="KW-0804">Transcription</keyword>
<dbReference type="SUPFAM" id="SSF46785">
    <property type="entry name" value="Winged helix' DNA-binding domain"/>
    <property type="match status" value="1"/>
</dbReference>
<gene>
    <name evidence="6" type="ORF">BA890_14940</name>
</gene>
<keyword evidence="3" id="KW-0238">DNA-binding</keyword>
<dbReference type="InterPro" id="IPR005119">
    <property type="entry name" value="LysR_subst-bd"/>
</dbReference>
<keyword evidence="7" id="KW-1185">Reference proteome</keyword>
<accession>A0AAN1CXE9</accession>
<dbReference type="PROSITE" id="PS50931">
    <property type="entry name" value="HTH_LYSR"/>
    <property type="match status" value="1"/>
</dbReference>
<evidence type="ECO:0000313" key="6">
    <source>
        <dbReference type="EMBL" id="ANQ14063.1"/>
    </source>
</evidence>
<keyword evidence="2" id="KW-0805">Transcription regulation</keyword>
<dbReference type="RefSeq" id="WP_020333850.1">
    <property type="nucleotide sequence ID" value="NZ_ATFJ01000012.1"/>
</dbReference>
<dbReference type="GO" id="GO:0003677">
    <property type="term" value="F:DNA binding"/>
    <property type="evidence" value="ECO:0007669"/>
    <property type="project" value="UniProtKB-KW"/>
</dbReference>
<dbReference type="CDD" id="cd08414">
    <property type="entry name" value="PBP2_LTTR_aromatics_like"/>
    <property type="match status" value="1"/>
</dbReference>
<evidence type="ECO:0000256" key="1">
    <source>
        <dbReference type="ARBA" id="ARBA00009437"/>
    </source>
</evidence>
<dbReference type="FunFam" id="1.10.10.10:FF:000001">
    <property type="entry name" value="LysR family transcriptional regulator"/>
    <property type="match status" value="1"/>
</dbReference>
<dbReference type="EMBL" id="CP016346">
    <property type="protein sequence ID" value="ANQ14063.1"/>
    <property type="molecule type" value="Genomic_DNA"/>
</dbReference>
<evidence type="ECO:0000256" key="4">
    <source>
        <dbReference type="ARBA" id="ARBA00023163"/>
    </source>
</evidence>
<evidence type="ECO:0000313" key="7">
    <source>
        <dbReference type="Proteomes" id="UP000092741"/>
    </source>
</evidence>
<dbReference type="InterPro" id="IPR000847">
    <property type="entry name" value="LysR_HTH_N"/>
</dbReference>
<dbReference type="PRINTS" id="PR00039">
    <property type="entry name" value="HTHLYSR"/>
</dbReference>
<dbReference type="Gene3D" id="3.40.190.10">
    <property type="entry name" value="Periplasmic binding protein-like II"/>
    <property type="match status" value="2"/>
</dbReference>
<sequence length="293" mass="32697">MLEIKQLRYFIAVAEELHFGKAAERLHIAQPALSIQIKTLEEKLGGRLFERTSRDVRLTSAGTHFLHESYFAVRQLEKAELVARSVLNGTMGRLNIGYSGSVAYSGLLGQYIQPFRKHMPDIDIHLTEVNPLSQLESLKNEKLDLGFCTTFGLEVSEELCAEKLVSWPPCIVVPSTHRLATRTEVLMSDLVHESFVVYSNSDRDDGKALRALHNFEPNIVQRTSNLMSVLAIVSSGLGISVVPEVMRTTLNHAGIVYIPLKGIGDIAIDISMIYKRNTMSASLRSLLTYIKNN</sequence>
<organism evidence="6 7">
    <name type="scientific">Vibrio natriegens NBRC 15636 = ATCC 14048 = DSM 759</name>
    <dbReference type="NCBI Taxonomy" id="1219067"/>
    <lineage>
        <taxon>Bacteria</taxon>
        <taxon>Pseudomonadati</taxon>
        <taxon>Pseudomonadota</taxon>
        <taxon>Gammaproteobacteria</taxon>
        <taxon>Vibrionales</taxon>
        <taxon>Vibrionaceae</taxon>
        <taxon>Vibrio</taxon>
    </lineage>
</organism>
<dbReference type="AlphaFoldDB" id="A0AAN1CXE9"/>
<dbReference type="Pfam" id="PF00126">
    <property type="entry name" value="HTH_1"/>
    <property type="match status" value="1"/>
</dbReference>
<evidence type="ECO:0000259" key="5">
    <source>
        <dbReference type="PROSITE" id="PS50931"/>
    </source>
</evidence>
<dbReference type="PANTHER" id="PTHR30346">
    <property type="entry name" value="TRANSCRIPTIONAL DUAL REGULATOR HCAR-RELATED"/>
    <property type="match status" value="1"/>
</dbReference>
<dbReference type="InterPro" id="IPR036388">
    <property type="entry name" value="WH-like_DNA-bd_sf"/>
</dbReference>
<dbReference type="Pfam" id="PF03466">
    <property type="entry name" value="LysR_substrate"/>
    <property type="match status" value="1"/>
</dbReference>
<dbReference type="GO" id="GO:0032993">
    <property type="term" value="C:protein-DNA complex"/>
    <property type="evidence" value="ECO:0007669"/>
    <property type="project" value="TreeGrafter"/>
</dbReference>
<dbReference type="InterPro" id="IPR036390">
    <property type="entry name" value="WH_DNA-bd_sf"/>
</dbReference>
<protein>
    <recommendedName>
        <fullName evidence="5">HTH lysR-type domain-containing protein</fullName>
    </recommendedName>
</protein>
<name>A0AAN1CXE9_VIBNA</name>
<dbReference type="PANTHER" id="PTHR30346:SF0">
    <property type="entry name" value="HCA OPERON TRANSCRIPTIONAL ACTIVATOR HCAR"/>
    <property type="match status" value="1"/>
</dbReference>
<dbReference type="GO" id="GO:0003700">
    <property type="term" value="F:DNA-binding transcription factor activity"/>
    <property type="evidence" value="ECO:0007669"/>
    <property type="project" value="InterPro"/>
</dbReference>
<evidence type="ECO:0000256" key="2">
    <source>
        <dbReference type="ARBA" id="ARBA00023015"/>
    </source>
</evidence>
<evidence type="ECO:0000256" key="3">
    <source>
        <dbReference type="ARBA" id="ARBA00023125"/>
    </source>
</evidence>
<dbReference type="GeneID" id="70915012"/>
<proteinExistence type="inferred from homology"/>
<dbReference type="KEGG" id="vna:PN96_19435"/>
<dbReference type="SUPFAM" id="SSF53850">
    <property type="entry name" value="Periplasmic binding protein-like II"/>
    <property type="match status" value="1"/>
</dbReference>
<reference evidence="6 7" key="1">
    <citation type="submission" date="2016-07" db="EMBL/GenBank/DDBJ databases">
        <title>Developing Vibrio natriegens as a novel, fast-growing host for biotechnology.</title>
        <authorList>
            <person name="Weinstock M.T."/>
            <person name="Hesek E.D."/>
            <person name="Wilson C.M."/>
            <person name="Gibson D.G."/>
        </authorList>
    </citation>
    <scope>NUCLEOTIDE SEQUENCE [LARGE SCALE GENOMIC DNA]</scope>
    <source>
        <strain evidence="6 7">ATCC 14048</strain>
    </source>
</reference>
<feature type="domain" description="HTH lysR-type" evidence="5">
    <location>
        <begin position="2"/>
        <end position="59"/>
    </location>
</feature>
<dbReference type="Gene3D" id="1.10.10.10">
    <property type="entry name" value="Winged helix-like DNA-binding domain superfamily/Winged helix DNA-binding domain"/>
    <property type="match status" value="1"/>
</dbReference>
<comment type="similarity">
    <text evidence="1">Belongs to the LysR transcriptional regulatory family.</text>
</comment>